<dbReference type="GO" id="GO:0005737">
    <property type="term" value="C:cytoplasm"/>
    <property type="evidence" value="ECO:0007669"/>
    <property type="project" value="UniProtKB-SubCell"/>
</dbReference>
<dbReference type="InterPro" id="IPR058240">
    <property type="entry name" value="rSAM_sf"/>
</dbReference>
<feature type="binding site" evidence="9">
    <location>
        <position position="36"/>
    </location>
    <ligand>
        <name>[4Fe-4S] cluster</name>
        <dbReference type="ChEBI" id="CHEBI:49883"/>
        <label>1</label>
    </ligand>
</feature>
<feature type="binding site" evidence="9">
    <location>
        <position position="69"/>
    </location>
    <ligand>
        <name>[4Fe-4S] cluster</name>
        <dbReference type="ChEBI" id="CHEBI:49883"/>
        <label>2</label>
        <note>4Fe-4S-S-AdoMet</note>
    </ligand>
</feature>
<evidence type="ECO:0000256" key="4">
    <source>
        <dbReference type="ARBA" id="ARBA00022691"/>
    </source>
</evidence>
<evidence type="ECO:0000256" key="2">
    <source>
        <dbReference type="ARBA" id="ARBA00022490"/>
    </source>
</evidence>
<sequence length="288" mass="32279">MDHLKKPDWLKVRLPSGETFFQVSELLRSRGLNTICQSARCPNIGECWERRTATFLILGDVCTRNCGFCAVAKGQPLPPDDREPETVLEAVKEMGLRYAVITSVTRDDLPDGGAGHFARTIRLIRDNCPEIRVEVLIPDFGGDESALRRVLEAGPDVLNHNLETTLSLYPRINRPPDNYFRSLKLLRNAASFGAVTKSGLMVGLGESRDDLKQALEDLREAGCLLLTIGQYLQPGPRQVPVARYYTLEEFSSWKEYALDLGFRQVVAGPLVRSSYFAENLYQSSRSQN</sequence>
<keyword evidence="7 9" id="KW-0411">Iron-sulfur</keyword>
<dbReference type="HAMAP" id="MF_00206">
    <property type="entry name" value="Lipoyl_synth"/>
    <property type="match status" value="1"/>
</dbReference>
<dbReference type="PANTHER" id="PTHR10949">
    <property type="entry name" value="LIPOYL SYNTHASE"/>
    <property type="match status" value="1"/>
</dbReference>
<dbReference type="InterPro" id="IPR013785">
    <property type="entry name" value="Aldolase_TIM"/>
</dbReference>
<dbReference type="SFLD" id="SFLDF00271">
    <property type="entry name" value="lipoyl_synthase"/>
    <property type="match status" value="1"/>
</dbReference>
<protein>
    <recommendedName>
        <fullName evidence="9">Lipoyl synthase</fullName>
        <ecNumber evidence="9">2.8.1.8</ecNumber>
    </recommendedName>
    <alternativeName>
        <fullName evidence="9">Lip-syn</fullName>
        <shortName evidence="9">LS</shortName>
    </alternativeName>
    <alternativeName>
        <fullName evidence="9">Lipoate synthase</fullName>
    </alternativeName>
    <alternativeName>
        <fullName evidence="9">Lipoic acid synthase</fullName>
    </alternativeName>
    <alternativeName>
        <fullName evidence="9">Sulfur insertion protein LipA</fullName>
    </alternativeName>
</protein>
<feature type="binding site" evidence="9">
    <location>
        <position position="62"/>
    </location>
    <ligand>
        <name>[4Fe-4S] cluster</name>
        <dbReference type="ChEBI" id="CHEBI:49883"/>
        <label>2</label>
        <note>4Fe-4S-S-AdoMet</note>
    </ligand>
</feature>
<feature type="binding site" evidence="9">
    <location>
        <position position="47"/>
    </location>
    <ligand>
        <name>[4Fe-4S] cluster</name>
        <dbReference type="ChEBI" id="CHEBI:49883"/>
        <label>1</label>
    </ligand>
</feature>
<dbReference type="InterPro" id="IPR006638">
    <property type="entry name" value="Elp3/MiaA/NifB-like_rSAM"/>
</dbReference>
<dbReference type="GO" id="GO:0016992">
    <property type="term" value="F:lipoate synthase activity"/>
    <property type="evidence" value="ECO:0007669"/>
    <property type="project" value="UniProtKB-UniRule"/>
</dbReference>
<organism evidence="11 12">
    <name type="scientific">Candidatus Saccharicenans subterraneus</name>
    <dbReference type="NCBI Taxonomy" id="2508984"/>
    <lineage>
        <taxon>Bacteria</taxon>
        <taxon>Candidatus Aminicenantota</taxon>
        <taxon>Candidatus Aminicenantia</taxon>
        <taxon>Candidatus Aminicenantales</taxon>
        <taxon>Candidatus Saccharicenantaceae</taxon>
        <taxon>Candidatus Saccharicenans</taxon>
    </lineage>
</organism>
<evidence type="ECO:0000256" key="9">
    <source>
        <dbReference type="HAMAP-Rule" id="MF_00206"/>
    </source>
</evidence>
<comment type="function">
    <text evidence="9">Catalyzes the radical-mediated insertion of two sulfur atoms into the C-6 and C-8 positions of the octanoyl moiety bound to the lipoyl domains of lipoate-dependent enzymes, thereby converting the octanoylated domains into lipoylated derivatives.</text>
</comment>
<dbReference type="GO" id="GO:0051539">
    <property type="term" value="F:4 iron, 4 sulfur cluster binding"/>
    <property type="evidence" value="ECO:0007669"/>
    <property type="project" value="UniProtKB-UniRule"/>
</dbReference>
<dbReference type="PIRSF" id="PIRSF005963">
    <property type="entry name" value="Lipoyl_synth"/>
    <property type="match status" value="1"/>
</dbReference>
<feature type="domain" description="Radical SAM core" evidence="10">
    <location>
        <begin position="48"/>
        <end position="263"/>
    </location>
</feature>
<evidence type="ECO:0000259" key="10">
    <source>
        <dbReference type="PROSITE" id="PS51918"/>
    </source>
</evidence>
<dbReference type="EMBL" id="QUAH01000002">
    <property type="protein sequence ID" value="RFT16684.1"/>
    <property type="molecule type" value="Genomic_DNA"/>
</dbReference>
<evidence type="ECO:0000256" key="5">
    <source>
        <dbReference type="ARBA" id="ARBA00022723"/>
    </source>
</evidence>
<dbReference type="SFLD" id="SFLDS00029">
    <property type="entry name" value="Radical_SAM"/>
    <property type="match status" value="1"/>
</dbReference>
<dbReference type="FunFam" id="3.20.20.70:FF:000040">
    <property type="entry name" value="Lipoyl synthase"/>
    <property type="match status" value="1"/>
</dbReference>
<reference evidence="11 12" key="1">
    <citation type="submission" date="2018-08" db="EMBL/GenBank/DDBJ databases">
        <title>Genome analysis of the thermophilic bacterium of the candidate phylum Aminicenantes from deep subsurface aquifer revealed its physiology and ecological role.</title>
        <authorList>
            <person name="Kadnikov V.V."/>
            <person name="Mardanov A.V."/>
            <person name="Beletsky A.V."/>
            <person name="Karnachuk O.V."/>
            <person name="Ravin N.V."/>
        </authorList>
    </citation>
    <scope>NUCLEOTIDE SEQUENCE [LARGE SCALE GENOMIC DNA]</scope>
    <source>
        <strain evidence="11">BY38</strain>
    </source>
</reference>
<dbReference type="InterPro" id="IPR007197">
    <property type="entry name" value="rSAM"/>
</dbReference>
<comment type="catalytic activity">
    <reaction evidence="8 9">
        <text>[[Fe-S] cluster scaffold protein carrying a second [4Fe-4S](2+) cluster] + N(6)-octanoyl-L-lysyl-[protein] + 2 oxidized [2Fe-2S]-[ferredoxin] + 2 S-adenosyl-L-methionine + 4 H(+) = [[Fe-S] cluster scaffold protein] + N(6)-[(R)-dihydrolipoyl]-L-lysyl-[protein] + 4 Fe(3+) + 2 hydrogen sulfide + 2 5'-deoxyadenosine + 2 L-methionine + 2 reduced [2Fe-2S]-[ferredoxin]</text>
        <dbReference type="Rhea" id="RHEA:16585"/>
        <dbReference type="Rhea" id="RHEA-COMP:9928"/>
        <dbReference type="Rhea" id="RHEA-COMP:10000"/>
        <dbReference type="Rhea" id="RHEA-COMP:10001"/>
        <dbReference type="Rhea" id="RHEA-COMP:10475"/>
        <dbReference type="Rhea" id="RHEA-COMP:14568"/>
        <dbReference type="Rhea" id="RHEA-COMP:14569"/>
        <dbReference type="ChEBI" id="CHEBI:15378"/>
        <dbReference type="ChEBI" id="CHEBI:17319"/>
        <dbReference type="ChEBI" id="CHEBI:29034"/>
        <dbReference type="ChEBI" id="CHEBI:29919"/>
        <dbReference type="ChEBI" id="CHEBI:33722"/>
        <dbReference type="ChEBI" id="CHEBI:33737"/>
        <dbReference type="ChEBI" id="CHEBI:33738"/>
        <dbReference type="ChEBI" id="CHEBI:57844"/>
        <dbReference type="ChEBI" id="CHEBI:59789"/>
        <dbReference type="ChEBI" id="CHEBI:78809"/>
        <dbReference type="ChEBI" id="CHEBI:83100"/>
        <dbReference type="EC" id="2.8.1.8"/>
    </reaction>
</comment>
<dbReference type="Gene3D" id="3.20.20.70">
    <property type="entry name" value="Aldolase class I"/>
    <property type="match status" value="1"/>
</dbReference>
<evidence type="ECO:0000256" key="6">
    <source>
        <dbReference type="ARBA" id="ARBA00023004"/>
    </source>
</evidence>
<dbReference type="InterPro" id="IPR003698">
    <property type="entry name" value="Lipoyl_synth"/>
</dbReference>
<comment type="subcellular location">
    <subcellularLocation>
        <location evidence="9">Cytoplasm</location>
    </subcellularLocation>
</comment>
<evidence type="ECO:0000256" key="1">
    <source>
        <dbReference type="ARBA" id="ARBA00022485"/>
    </source>
</evidence>
<dbReference type="Pfam" id="PF04055">
    <property type="entry name" value="Radical_SAM"/>
    <property type="match status" value="1"/>
</dbReference>
<dbReference type="UniPathway" id="UPA00538">
    <property type="reaction ID" value="UER00593"/>
</dbReference>
<dbReference type="Proteomes" id="UP000257323">
    <property type="component" value="Unassembled WGS sequence"/>
</dbReference>
<dbReference type="NCBIfam" id="NF009544">
    <property type="entry name" value="PRK12928.1"/>
    <property type="match status" value="1"/>
</dbReference>
<proteinExistence type="inferred from homology"/>
<dbReference type="PANTHER" id="PTHR10949:SF0">
    <property type="entry name" value="LIPOYL SYNTHASE, MITOCHONDRIAL"/>
    <property type="match status" value="1"/>
</dbReference>
<keyword evidence="4 9" id="KW-0949">S-adenosyl-L-methionine</keyword>
<comment type="caution">
    <text evidence="11">The sequence shown here is derived from an EMBL/GenBank/DDBJ whole genome shotgun (WGS) entry which is preliminary data.</text>
</comment>
<evidence type="ECO:0000313" key="12">
    <source>
        <dbReference type="Proteomes" id="UP000257323"/>
    </source>
</evidence>
<dbReference type="EC" id="2.8.1.8" evidence="9"/>
<evidence type="ECO:0000313" key="11">
    <source>
        <dbReference type="EMBL" id="RFT16684.1"/>
    </source>
</evidence>
<evidence type="ECO:0000256" key="3">
    <source>
        <dbReference type="ARBA" id="ARBA00022679"/>
    </source>
</evidence>
<evidence type="ECO:0000256" key="8">
    <source>
        <dbReference type="ARBA" id="ARBA00047326"/>
    </source>
</evidence>
<comment type="cofactor">
    <cofactor evidence="9">
        <name>[4Fe-4S] cluster</name>
        <dbReference type="ChEBI" id="CHEBI:49883"/>
    </cofactor>
    <text evidence="9">Binds 2 [4Fe-4S] clusters per subunit. One cluster is coordinated with 3 cysteines and an exchangeable S-adenosyl-L-methionine.</text>
</comment>
<comment type="similarity">
    <text evidence="9">Belongs to the radical SAM superfamily. Lipoyl synthase family.</text>
</comment>
<dbReference type="AlphaFoldDB" id="A0A3E2BPP5"/>
<dbReference type="GO" id="GO:0009249">
    <property type="term" value="P:protein lipoylation"/>
    <property type="evidence" value="ECO:0007669"/>
    <property type="project" value="UniProtKB-UniRule"/>
</dbReference>
<accession>A0A3E2BPP5</accession>
<evidence type="ECO:0000256" key="7">
    <source>
        <dbReference type="ARBA" id="ARBA00023014"/>
    </source>
</evidence>
<keyword evidence="5 9" id="KW-0479">Metal-binding</keyword>
<feature type="binding site" evidence="9">
    <location>
        <position position="41"/>
    </location>
    <ligand>
        <name>[4Fe-4S] cluster</name>
        <dbReference type="ChEBI" id="CHEBI:49883"/>
        <label>1</label>
    </ligand>
</feature>
<name>A0A3E2BPP5_9BACT</name>
<gene>
    <name evidence="9" type="primary">lipA</name>
    <name evidence="11" type="ORF">OP8BY_1297</name>
</gene>
<feature type="binding site" evidence="9">
    <location>
        <position position="274"/>
    </location>
    <ligand>
        <name>[4Fe-4S] cluster</name>
        <dbReference type="ChEBI" id="CHEBI:49883"/>
        <label>1</label>
    </ligand>
</feature>
<keyword evidence="3 9" id="KW-0808">Transferase</keyword>
<dbReference type="SMART" id="SM00729">
    <property type="entry name" value="Elp3"/>
    <property type="match status" value="1"/>
</dbReference>
<keyword evidence="2 9" id="KW-0963">Cytoplasm</keyword>
<dbReference type="NCBIfam" id="NF004019">
    <property type="entry name" value="PRK05481.1"/>
    <property type="match status" value="1"/>
</dbReference>
<dbReference type="NCBIfam" id="TIGR00510">
    <property type="entry name" value="lipA"/>
    <property type="match status" value="1"/>
</dbReference>
<dbReference type="SUPFAM" id="SSF102114">
    <property type="entry name" value="Radical SAM enzymes"/>
    <property type="match status" value="1"/>
</dbReference>
<dbReference type="GO" id="GO:0046872">
    <property type="term" value="F:metal ion binding"/>
    <property type="evidence" value="ECO:0007669"/>
    <property type="project" value="UniProtKB-KW"/>
</dbReference>
<keyword evidence="1 9" id="KW-0004">4Fe-4S</keyword>
<dbReference type="SFLD" id="SFLDG01058">
    <property type="entry name" value="lipoyl_synthase_like"/>
    <property type="match status" value="1"/>
</dbReference>
<feature type="binding site" evidence="9">
    <location>
        <position position="66"/>
    </location>
    <ligand>
        <name>[4Fe-4S] cluster</name>
        <dbReference type="ChEBI" id="CHEBI:49883"/>
        <label>2</label>
        <note>4Fe-4S-S-AdoMet</note>
    </ligand>
</feature>
<dbReference type="PROSITE" id="PS51918">
    <property type="entry name" value="RADICAL_SAM"/>
    <property type="match status" value="1"/>
</dbReference>
<comment type="pathway">
    <text evidence="9">Protein modification; protein lipoylation via endogenous pathway; protein N(6)-(lipoyl)lysine from octanoyl-[acyl-carrier-protein]: step 2/2.</text>
</comment>
<keyword evidence="6 9" id="KW-0408">Iron</keyword>
<dbReference type="CDD" id="cd01335">
    <property type="entry name" value="Radical_SAM"/>
    <property type="match status" value="1"/>
</dbReference>